<evidence type="ECO:0000313" key="6">
    <source>
        <dbReference type="Proteomes" id="UP001430356"/>
    </source>
</evidence>
<evidence type="ECO:0000313" key="5">
    <source>
        <dbReference type="EMBL" id="KAK7196698.1"/>
    </source>
</evidence>
<name>A0AAW0EV88_9TRYP</name>
<gene>
    <name evidence="5" type="ORF">NESM_000609000</name>
</gene>
<accession>A0AAW0EV88</accession>
<feature type="compositionally biased region" description="Polar residues" evidence="4">
    <location>
        <begin position="156"/>
        <end position="174"/>
    </location>
</feature>
<dbReference type="Gene3D" id="3.80.10.10">
    <property type="entry name" value="Ribonuclease Inhibitor"/>
    <property type="match status" value="1"/>
</dbReference>
<proteinExistence type="predicted"/>
<dbReference type="InterPro" id="IPR032675">
    <property type="entry name" value="LRR_dom_sf"/>
</dbReference>
<evidence type="ECO:0000256" key="2">
    <source>
        <dbReference type="ARBA" id="ARBA00022737"/>
    </source>
</evidence>
<dbReference type="PANTHER" id="PTHR18849:SF0">
    <property type="entry name" value="CILIA- AND FLAGELLA-ASSOCIATED PROTEIN 410-RELATED"/>
    <property type="match status" value="1"/>
</dbReference>
<dbReference type="PANTHER" id="PTHR18849">
    <property type="entry name" value="LEUCINE RICH REPEAT PROTEIN"/>
    <property type="match status" value="1"/>
</dbReference>
<dbReference type="SUPFAM" id="SSF52058">
    <property type="entry name" value="L domain-like"/>
    <property type="match status" value="1"/>
</dbReference>
<organism evidence="5 6">
    <name type="scientific">Novymonas esmeraldas</name>
    <dbReference type="NCBI Taxonomy" id="1808958"/>
    <lineage>
        <taxon>Eukaryota</taxon>
        <taxon>Discoba</taxon>
        <taxon>Euglenozoa</taxon>
        <taxon>Kinetoplastea</taxon>
        <taxon>Metakinetoplastina</taxon>
        <taxon>Trypanosomatida</taxon>
        <taxon>Trypanosomatidae</taxon>
        <taxon>Novymonas</taxon>
    </lineage>
</organism>
<feature type="region of interest" description="Disordered" evidence="4">
    <location>
        <begin position="156"/>
        <end position="192"/>
    </location>
</feature>
<dbReference type="AlphaFoldDB" id="A0AAW0EV88"/>
<dbReference type="EMBL" id="JAECZO010000083">
    <property type="protein sequence ID" value="KAK7196698.1"/>
    <property type="molecule type" value="Genomic_DNA"/>
</dbReference>
<protein>
    <submittedName>
        <fullName evidence="5">Uncharacterized protein</fullName>
    </submittedName>
</protein>
<sequence>MNGEKVLSEKLILEKTKVASLGDVQRLDMWGEGLTDISLVGRLPRLEVLALAANNVSSLKPLQGCGALQELYMRKNKVVNLREVTFLRVLPRLSVLWLRDNACAQHPYYREFVLHCCPGLRQLDGVEITAEERKAAGMRMTTKALDEILGRSTSAEATSSPVLKKTSATSSVSPGNAVDDATPRSTAGTASDRTAMIEERSASGRTVLFTTVAAQRAMLLSIVSLLSELTVESLELLQREVQERVEKQKDKMNRHLQESSQ</sequence>
<reference evidence="5 6" key="1">
    <citation type="journal article" date="2021" name="MBio">
        <title>A New Model Trypanosomatid, Novymonas esmeraldas: Genomic Perception of Its 'Candidatus Pandoraea novymonadis' Endosymbiont.</title>
        <authorList>
            <person name="Zakharova A."/>
            <person name="Saura A."/>
            <person name="Butenko A."/>
            <person name="Podesvova L."/>
            <person name="Warmusova S."/>
            <person name="Kostygov A.Y."/>
            <person name="Nenarokova A."/>
            <person name="Lukes J."/>
            <person name="Opperdoes F.R."/>
            <person name="Yurchenko V."/>
        </authorList>
    </citation>
    <scope>NUCLEOTIDE SEQUENCE [LARGE SCALE GENOMIC DNA]</scope>
    <source>
        <strain evidence="5 6">E262AT.01</strain>
    </source>
</reference>
<feature type="compositionally biased region" description="Polar residues" evidence="4">
    <location>
        <begin position="183"/>
        <end position="192"/>
    </location>
</feature>
<keyword evidence="1" id="KW-0433">Leucine-rich repeat</keyword>
<keyword evidence="6" id="KW-1185">Reference proteome</keyword>
<dbReference type="Pfam" id="PF14580">
    <property type="entry name" value="LRR_9"/>
    <property type="match status" value="1"/>
</dbReference>
<keyword evidence="3" id="KW-0175">Coiled coil</keyword>
<evidence type="ECO:0000256" key="4">
    <source>
        <dbReference type="SAM" id="MobiDB-lite"/>
    </source>
</evidence>
<evidence type="ECO:0000256" key="1">
    <source>
        <dbReference type="ARBA" id="ARBA00022614"/>
    </source>
</evidence>
<keyword evidence="2" id="KW-0677">Repeat</keyword>
<evidence type="ECO:0000256" key="3">
    <source>
        <dbReference type="SAM" id="Coils"/>
    </source>
</evidence>
<dbReference type="Proteomes" id="UP001430356">
    <property type="component" value="Unassembled WGS sequence"/>
</dbReference>
<feature type="coiled-coil region" evidence="3">
    <location>
        <begin position="231"/>
        <end position="258"/>
    </location>
</feature>
<comment type="caution">
    <text evidence="5">The sequence shown here is derived from an EMBL/GenBank/DDBJ whole genome shotgun (WGS) entry which is preliminary data.</text>
</comment>